<accession>A0AAD7G757</accession>
<dbReference type="Gene3D" id="1.10.510.10">
    <property type="entry name" value="Transferase(Phosphotransferase) domain 1"/>
    <property type="match status" value="1"/>
</dbReference>
<evidence type="ECO:0000259" key="1">
    <source>
        <dbReference type="PROSITE" id="PS50011"/>
    </source>
</evidence>
<comment type="caution">
    <text evidence="2">The sequence shown here is derived from an EMBL/GenBank/DDBJ whole genome shotgun (WGS) entry which is preliminary data.</text>
</comment>
<dbReference type="EMBL" id="JARKIE010000163">
    <property type="protein sequence ID" value="KAJ7673377.1"/>
    <property type="molecule type" value="Genomic_DNA"/>
</dbReference>
<dbReference type="GO" id="GO:0004674">
    <property type="term" value="F:protein serine/threonine kinase activity"/>
    <property type="evidence" value="ECO:0007669"/>
    <property type="project" value="TreeGrafter"/>
</dbReference>
<dbReference type="InterPro" id="IPR000719">
    <property type="entry name" value="Prot_kinase_dom"/>
</dbReference>
<protein>
    <submittedName>
        <fullName evidence="2">Kinase-like domain-containing protein</fullName>
    </submittedName>
</protein>
<feature type="non-terminal residue" evidence="2">
    <location>
        <position position="202"/>
    </location>
</feature>
<dbReference type="InterPro" id="IPR051681">
    <property type="entry name" value="Ser/Thr_Kinases-Pseudokinases"/>
</dbReference>
<sequence length="202" mass="22492">HQIVRTLAATLGLLPEDLSISGVVLSNDRPVKHGGFSDIFRADYLNKSGDSVAVALKVLRIFQDETDNARERTRSKFFKEVLVWWNLKHENIVPFLGVDSTTFPSPEIAMVTRWMHRGDVISYMEKNSPCSPYAMQLVNLNLAGLQYLHSENLVHGDLRGGNILVDDEGHACLTDFGLAAFIESDTSVKSSTRSGTTRWMAP</sequence>
<dbReference type="GO" id="GO:0005524">
    <property type="term" value="F:ATP binding"/>
    <property type="evidence" value="ECO:0007669"/>
    <property type="project" value="InterPro"/>
</dbReference>
<dbReference type="PROSITE" id="PS00109">
    <property type="entry name" value="PROTEIN_KINASE_TYR"/>
    <property type="match status" value="1"/>
</dbReference>
<organism evidence="2 3">
    <name type="scientific">Mycena rosella</name>
    <name type="common">Pink bonnet</name>
    <name type="synonym">Agaricus rosellus</name>
    <dbReference type="NCBI Taxonomy" id="1033263"/>
    <lineage>
        <taxon>Eukaryota</taxon>
        <taxon>Fungi</taxon>
        <taxon>Dikarya</taxon>
        <taxon>Basidiomycota</taxon>
        <taxon>Agaricomycotina</taxon>
        <taxon>Agaricomycetes</taxon>
        <taxon>Agaricomycetidae</taxon>
        <taxon>Agaricales</taxon>
        <taxon>Marasmiineae</taxon>
        <taxon>Mycenaceae</taxon>
        <taxon>Mycena</taxon>
    </lineage>
</organism>
<name>A0AAD7G757_MYCRO</name>
<dbReference type="InterPro" id="IPR001245">
    <property type="entry name" value="Ser-Thr/Tyr_kinase_cat_dom"/>
</dbReference>
<dbReference type="PROSITE" id="PS50011">
    <property type="entry name" value="PROTEIN_KINASE_DOM"/>
    <property type="match status" value="1"/>
</dbReference>
<dbReference type="Pfam" id="PF07714">
    <property type="entry name" value="PK_Tyr_Ser-Thr"/>
    <property type="match status" value="1"/>
</dbReference>
<keyword evidence="2" id="KW-0808">Transferase</keyword>
<reference evidence="2" key="1">
    <citation type="submission" date="2023-03" db="EMBL/GenBank/DDBJ databases">
        <title>Massive genome expansion in bonnet fungi (Mycena s.s.) driven by repeated elements and novel gene families across ecological guilds.</title>
        <authorList>
            <consortium name="Lawrence Berkeley National Laboratory"/>
            <person name="Harder C.B."/>
            <person name="Miyauchi S."/>
            <person name="Viragh M."/>
            <person name="Kuo A."/>
            <person name="Thoen E."/>
            <person name="Andreopoulos B."/>
            <person name="Lu D."/>
            <person name="Skrede I."/>
            <person name="Drula E."/>
            <person name="Henrissat B."/>
            <person name="Morin E."/>
            <person name="Kohler A."/>
            <person name="Barry K."/>
            <person name="LaButti K."/>
            <person name="Morin E."/>
            <person name="Salamov A."/>
            <person name="Lipzen A."/>
            <person name="Mereny Z."/>
            <person name="Hegedus B."/>
            <person name="Baldrian P."/>
            <person name="Stursova M."/>
            <person name="Weitz H."/>
            <person name="Taylor A."/>
            <person name="Grigoriev I.V."/>
            <person name="Nagy L.G."/>
            <person name="Martin F."/>
            <person name="Kauserud H."/>
        </authorList>
    </citation>
    <scope>NUCLEOTIDE SEQUENCE</scope>
    <source>
        <strain evidence="2">CBHHK067</strain>
    </source>
</reference>
<gene>
    <name evidence="2" type="ORF">B0H17DRAFT_947282</name>
</gene>
<dbReference type="PANTHER" id="PTHR44329">
    <property type="entry name" value="SERINE/THREONINE-PROTEIN KINASE TNNI3K-RELATED"/>
    <property type="match status" value="1"/>
</dbReference>
<keyword evidence="3" id="KW-1185">Reference proteome</keyword>
<dbReference type="AlphaFoldDB" id="A0AAD7G757"/>
<dbReference type="InterPro" id="IPR011009">
    <property type="entry name" value="Kinase-like_dom_sf"/>
</dbReference>
<keyword evidence="2" id="KW-0418">Kinase</keyword>
<feature type="domain" description="Protein kinase" evidence="1">
    <location>
        <begin position="25"/>
        <end position="202"/>
    </location>
</feature>
<dbReference type="InterPro" id="IPR008266">
    <property type="entry name" value="Tyr_kinase_AS"/>
</dbReference>
<dbReference type="SUPFAM" id="SSF56112">
    <property type="entry name" value="Protein kinase-like (PK-like)"/>
    <property type="match status" value="1"/>
</dbReference>
<evidence type="ECO:0000313" key="3">
    <source>
        <dbReference type="Proteomes" id="UP001221757"/>
    </source>
</evidence>
<proteinExistence type="predicted"/>
<evidence type="ECO:0000313" key="2">
    <source>
        <dbReference type="EMBL" id="KAJ7673377.1"/>
    </source>
</evidence>
<dbReference type="Proteomes" id="UP001221757">
    <property type="component" value="Unassembled WGS sequence"/>
</dbReference>